<dbReference type="AlphaFoldDB" id="A0A2G4YSZ5"/>
<dbReference type="GO" id="GO:0006355">
    <property type="term" value="P:regulation of DNA-templated transcription"/>
    <property type="evidence" value="ECO:0007669"/>
    <property type="project" value="InterPro"/>
</dbReference>
<name>A0A2G4YSZ5_9PROT</name>
<dbReference type="SUPFAM" id="SSF47598">
    <property type="entry name" value="Ribbon-helix-helix"/>
    <property type="match status" value="1"/>
</dbReference>
<keyword evidence="3" id="KW-1185">Reference proteome</keyword>
<organism evidence="2 3">
    <name type="scientific">Paremcibacter congregatus</name>
    <dbReference type="NCBI Taxonomy" id="2043170"/>
    <lineage>
        <taxon>Bacteria</taxon>
        <taxon>Pseudomonadati</taxon>
        <taxon>Pseudomonadota</taxon>
        <taxon>Alphaproteobacteria</taxon>
        <taxon>Emcibacterales</taxon>
        <taxon>Emcibacteraceae</taxon>
        <taxon>Paremcibacter</taxon>
    </lineage>
</organism>
<dbReference type="EMBL" id="PDEM01000014">
    <property type="protein sequence ID" value="PHZ85459.1"/>
    <property type="molecule type" value="Genomic_DNA"/>
</dbReference>
<evidence type="ECO:0000313" key="2">
    <source>
        <dbReference type="EMBL" id="PHZ85459.1"/>
    </source>
</evidence>
<dbReference type="InterPro" id="IPR010985">
    <property type="entry name" value="Ribbon_hlx_hlx"/>
</dbReference>
<dbReference type="InParanoid" id="A0A2G4YSZ5"/>
<dbReference type="Gene3D" id="1.10.1220.10">
    <property type="entry name" value="Met repressor-like"/>
    <property type="match status" value="1"/>
</dbReference>
<dbReference type="OrthoDB" id="9803941at2"/>
<gene>
    <name evidence="2" type="ORF">CRD36_06705</name>
    <name evidence="1" type="ORF">CRD36_14050</name>
</gene>
<evidence type="ECO:0000313" key="1">
    <source>
        <dbReference type="EMBL" id="PHZ84017.1"/>
    </source>
</evidence>
<comment type="caution">
    <text evidence="2">The sequence shown here is derived from an EMBL/GenBank/DDBJ whole genome shotgun (WGS) entry which is preliminary data.</text>
</comment>
<sequence>MKPRINVYLEYELLKKVEKFGAKTGLSKSGLVEIAVAQFLSPEGADKREAAIAKRLNQLTRQFGRLERDLAIQLEVTALYIQYYLTITPPIPIRDQKAARATGHERFENFLTHLGKRLSQGPSLSDKVVNDIKVREQDFFSIDLDDQNLEKKDD</sequence>
<dbReference type="Proteomes" id="UP000229730">
    <property type="component" value="Unassembled WGS sequence"/>
</dbReference>
<dbReference type="InterPro" id="IPR013321">
    <property type="entry name" value="Arc_rbn_hlx_hlx"/>
</dbReference>
<protein>
    <submittedName>
        <fullName evidence="2">CopG family transcriptional regulator</fullName>
    </submittedName>
</protein>
<reference evidence="2 3" key="1">
    <citation type="submission" date="2017-10" db="EMBL/GenBank/DDBJ databases">
        <title>Frigbacter circumglobatus gen. nov. sp. nov., isolated from sediment cultured in situ.</title>
        <authorList>
            <person name="Zhao Z."/>
        </authorList>
    </citation>
    <scope>NUCLEOTIDE SEQUENCE [LARGE SCALE GENOMIC DNA]</scope>
    <source>
        <strain evidence="2 3">ZYL</strain>
    </source>
</reference>
<dbReference type="EMBL" id="PDEM01000028">
    <property type="protein sequence ID" value="PHZ84017.1"/>
    <property type="molecule type" value="Genomic_DNA"/>
</dbReference>
<proteinExistence type="predicted"/>
<evidence type="ECO:0000313" key="3">
    <source>
        <dbReference type="Proteomes" id="UP000229730"/>
    </source>
</evidence>
<accession>A0A2G4YSZ5</accession>
<dbReference type="RefSeq" id="WP_099471990.1">
    <property type="nucleotide sequence ID" value="NZ_CP041025.1"/>
</dbReference>